<accession>A0ABQ9XDH1</accession>
<protein>
    <submittedName>
        <fullName evidence="2">Uncharacterized protein</fullName>
    </submittedName>
</protein>
<gene>
    <name evidence="2" type="ORF">BLNAU_15696</name>
</gene>
<feature type="compositionally biased region" description="Basic and acidic residues" evidence="1">
    <location>
        <begin position="275"/>
        <end position="289"/>
    </location>
</feature>
<reference evidence="2 3" key="1">
    <citation type="journal article" date="2022" name="bioRxiv">
        <title>Genomics of Preaxostyla Flagellates Illuminates Evolutionary Transitions and the Path Towards Mitochondrial Loss.</title>
        <authorList>
            <person name="Novak L.V.F."/>
            <person name="Treitli S.C."/>
            <person name="Pyrih J."/>
            <person name="Halakuc P."/>
            <person name="Pipaliya S.V."/>
            <person name="Vacek V."/>
            <person name="Brzon O."/>
            <person name="Soukal P."/>
            <person name="Eme L."/>
            <person name="Dacks J.B."/>
            <person name="Karnkowska A."/>
            <person name="Elias M."/>
            <person name="Hampl V."/>
        </authorList>
    </citation>
    <scope>NUCLEOTIDE SEQUENCE [LARGE SCALE GENOMIC DNA]</scope>
    <source>
        <strain evidence="2">NAU3</strain>
        <tissue evidence="2">Gut</tissue>
    </source>
</reference>
<evidence type="ECO:0000313" key="3">
    <source>
        <dbReference type="Proteomes" id="UP001281761"/>
    </source>
</evidence>
<evidence type="ECO:0000313" key="2">
    <source>
        <dbReference type="EMBL" id="KAK2949400.1"/>
    </source>
</evidence>
<name>A0ABQ9XDH1_9EUKA</name>
<proteinExistence type="predicted"/>
<organism evidence="2 3">
    <name type="scientific">Blattamonas nauphoetae</name>
    <dbReference type="NCBI Taxonomy" id="2049346"/>
    <lineage>
        <taxon>Eukaryota</taxon>
        <taxon>Metamonada</taxon>
        <taxon>Preaxostyla</taxon>
        <taxon>Oxymonadida</taxon>
        <taxon>Blattamonas</taxon>
    </lineage>
</organism>
<comment type="caution">
    <text evidence="2">The sequence shown here is derived from an EMBL/GenBank/DDBJ whole genome shotgun (WGS) entry which is preliminary data.</text>
</comment>
<feature type="region of interest" description="Disordered" evidence="1">
    <location>
        <begin position="258"/>
        <end position="289"/>
    </location>
</feature>
<keyword evidence="3" id="KW-1185">Reference proteome</keyword>
<evidence type="ECO:0000256" key="1">
    <source>
        <dbReference type="SAM" id="MobiDB-lite"/>
    </source>
</evidence>
<dbReference type="Proteomes" id="UP001281761">
    <property type="component" value="Unassembled WGS sequence"/>
</dbReference>
<feature type="compositionally biased region" description="Low complexity" evidence="1">
    <location>
        <begin position="264"/>
        <end position="273"/>
    </location>
</feature>
<dbReference type="EMBL" id="JARBJD010000157">
    <property type="protein sequence ID" value="KAK2949400.1"/>
    <property type="molecule type" value="Genomic_DNA"/>
</dbReference>
<sequence>MYQRDWTRPFQTDHCPCLSGRSRAGREAGGNDCACCVFEDRRAAEIAEKGPDESPTQLVEEGCYKKGKEHSLFVELVPNADFEKIGSLAVKEKKEEGERVVVWRWRGEMKLDETLPLPRGLEMCGVGHSVRFFSVGVEEALLQQALFHSDPLTPPRWLSPLAASMRATRALWSTGFLEGESTEAKRGERGTGWGSVWRPFASFQMPFVFPFLWNRFVELGGLETEGVFRRTVAESEISAAAALINAGLFWVRCGGNQKTHPDTDTSQPTTPQHLSNDKTKAKEKAKDMK</sequence>